<dbReference type="Proteomes" id="UP001302602">
    <property type="component" value="Unassembled WGS sequence"/>
</dbReference>
<gene>
    <name evidence="1" type="ORF">N657DRAFT_677791</name>
</gene>
<accession>A0AAN6U6F1</accession>
<comment type="caution">
    <text evidence="1">The sequence shown here is derived from an EMBL/GenBank/DDBJ whole genome shotgun (WGS) entry which is preliminary data.</text>
</comment>
<reference evidence="1" key="2">
    <citation type="submission" date="2023-05" db="EMBL/GenBank/DDBJ databases">
        <authorList>
            <consortium name="Lawrence Berkeley National Laboratory"/>
            <person name="Steindorff A."/>
            <person name="Hensen N."/>
            <person name="Bonometti L."/>
            <person name="Westerberg I."/>
            <person name="Brannstrom I.O."/>
            <person name="Guillou S."/>
            <person name="Cros-Aarteil S."/>
            <person name="Calhoun S."/>
            <person name="Haridas S."/>
            <person name="Kuo A."/>
            <person name="Mondo S."/>
            <person name="Pangilinan J."/>
            <person name="Riley R."/>
            <person name="Labutti K."/>
            <person name="Andreopoulos B."/>
            <person name="Lipzen A."/>
            <person name="Chen C."/>
            <person name="Yanf M."/>
            <person name="Daum C."/>
            <person name="Ng V."/>
            <person name="Clum A."/>
            <person name="Ohm R."/>
            <person name="Martin F."/>
            <person name="Silar P."/>
            <person name="Natvig D."/>
            <person name="Lalanne C."/>
            <person name="Gautier V."/>
            <person name="Ament-Velasquez S.L."/>
            <person name="Kruys A."/>
            <person name="Hutchinson M.I."/>
            <person name="Powell A.J."/>
            <person name="Barry K."/>
            <person name="Miller A.N."/>
            <person name="Grigoriev I.V."/>
            <person name="Debuchy R."/>
            <person name="Gladieux P."/>
            <person name="Thoren M.H."/>
            <person name="Johannesson H."/>
        </authorList>
    </citation>
    <scope>NUCLEOTIDE SEQUENCE</scope>
    <source>
        <strain evidence="1">CBS 731.68</strain>
    </source>
</reference>
<dbReference type="EMBL" id="MU853224">
    <property type="protein sequence ID" value="KAK4127114.1"/>
    <property type="molecule type" value="Genomic_DNA"/>
</dbReference>
<dbReference type="GeneID" id="87832781"/>
<protein>
    <submittedName>
        <fullName evidence="1">Uncharacterized protein</fullName>
    </submittedName>
</protein>
<keyword evidence="2" id="KW-1185">Reference proteome</keyword>
<proteinExistence type="predicted"/>
<evidence type="ECO:0000313" key="1">
    <source>
        <dbReference type="EMBL" id="KAK4127114.1"/>
    </source>
</evidence>
<dbReference type="RefSeq" id="XP_062650885.1">
    <property type="nucleotide sequence ID" value="XM_062796013.1"/>
</dbReference>
<name>A0AAN6U6F1_9PEZI</name>
<reference evidence="1" key="1">
    <citation type="journal article" date="2023" name="Mol. Phylogenet. Evol.">
        <title>Genome-scale phylogeny and comparative genomics of the fungal order Sordariales.</title>
        <authorList>
            <person name="Hensen N."/>
            <person name="Bonometti L."/>
            <person name="Westerberg I."/>
            <person name="Brannstrom I.O."/>
            <person name="Guillou S."/>
            <person name="Cros-Aarteil S."/>
            <person name="Calhoun S."/>
            <person name="Haridas S."/>
            <person name="Kuo A."/>
            <person name="Mondo S."/>
            <person name="Pangilinan J."/>
            <person name="Riley R."/>
            <person name="LaButti K."/>
            <person name="Andreopoulos B."/>
            <person name="Lipzen A."/>
            <person name="Chen C."/>
            <person name="Yan M."/>
            <person name="Daum C."/>
            <person name="Ng V."/>
            <person name="Clum A."/>
            <person name="Steindorff A."/>
            <person name="Ohm R.A."/>
            <person name="Martin F."/>
            <person name="Silar P."/>
            <person name="Natvig D.O."/>
            <person name="Lalanne C."/>
            <person name="Gautier V."/>
            <person name="Ament-Velasquez S.L."/>
            <person name="Kruys A."/>
            <person name="Hutchinson M.I."/>
            <person name="Powell A.J."/>
            <person name="Barry K."/>
            <person name="Miller A.N."/>
            <person name="Grigoriev I.V."/>
            <person name="Debuchy R."/>
            <person name="Gladieux P."/>
            <person name="Hiltunen Thoren M."/>
            <person name="Johannesson H."/>
        </authorList>
    </citation>
    <scope>NUCLEOTIDE SEQUENCE</scope>
    <source>
        <strain evidence="1">CBS 731.68</strain>
    </source>
</reference>
<dbReference type="AlphaFoldDB" id="A0AAN6U6F1"/>
<organism evidence="1 2">
    <name type="scientific">Parathielavia appendiculata</name>
    <dbReference type="NCBI Taxonomy" id="2587402"/>
    <lineage>
        <taxon>Eukaryota</taxon>
        <taxon>Fungi</taxon>
        <taxon>Dikarya</taxon>
        <taxon>Ascomycota</taxon>
        <taxon>Pezizomycotina</taxon>
        <taxon>Sordariomycetes</taxon>
        <taxon>Sordariomycetidae</taxon>
        <taxon>Sordariales</taxon>
        <taxon>Chaetomiaceae</taxon>
        <taxon>Parathielavia</taxon>
    </lineage>
</organism>
<sequence>MFRTVALASPLNTANHRGETFLHILDPTSLPCGQLAPYHTAPAGKGFVLTQLDETGQTFMSGLMLSLSSTLESLEAVFPDLPEPDHLALVLSDPHSCQSWTIFAPGSLRIIPAQQSPLRSTARTLRPASSSSGGDISVLIEMSSG</sequence>
<evidence type="ECO:0000313" key="2">
    <source>
        <dbReference type="Proteomes" id="UP001302602"/>
    </source>
</evidence>